<gene>
    <name evidence="1" type="ORF">ACAOBT_LOCUS4810</name>
</gene>
<protein>
    <submittedName>
        <fullName evidence="1">Uncharacterized protein</fullName>
    </submittedName>
</protein>
<proteinExistence type="predicted"/>
<organism evidence="1 2">
    <name type="scientific">Acanthoscelides obtectus</name>
    <name type="common">Bean weevil</name>
    <name type="synonym">Bruchus obtectus</name>
    <dbReference type="NCBI Taxonomy" id="200917"/>
    <lineage>
        <taxon>Eukaryota</taxon>
        <taxon>Metazoa</taxon>
        <taxon>Ecdysozoa</taxon>
        <taxon>Arthropoda</taxon>
        <taxon>Hexapoda</taxon>
        <taxon>Insecta</taxon>
        <taxon>Pterygota</taxon>
        <taxon>Neoptera</taxon>
        <taxon>Endopterygota</taxon>
        <taxon>Coleoptera</taxon>
        <taxon>Polyphaga</taxon>
        <taxon>Cucujiformia</taxon>
        <taxon>Chrysomeloidea</taxon>
        <taxon>Chrysomelidae</taxon>
        <taxon>Bruchinae</taxon>
        <taxon>Bruchini</taxon>
        <taxon>Acanthoscelides</taxon>
    </lineage>
</organism>
<keyword evidence="2" id="KW-1185">Reference proteome</keyword>
<dbReference type="Proteomes" id="UP001152888">
    <property type="component" value="Unassembled WGS sequence"/>
</dbReference>
<evidence type="ECO:0000313" key="1">
    <source>
        <dbReference type="EMBL" id="CAH1962702.1"/>
    </source>
</evidence>
<dbReference type="EMBL" id="CAKOFQ010006703">
    <property type="protein sequence ID" value="CAH1962702.1"/>
    <property type="molecule type" value="Genomic_DNA"/>
</dbReference>
<sequence>MRFNHLLDGTVPGTSTSICYSTSWTTYVNARESIIAITAS</sequence>
<comment type="caution">
    <text evidence="1">The sequence shown here is derived from an EMBL/GenBank/DDBJ whole genome shotgun (WGS) entry which is preliminary data.</text>
</comment>
<name>A0A9P0JZX6_ACAOB</name>
<reference evidence="1" key="1">
    <citation type="submission" date="2022-03" db="EMBL/GenBank/DDBJ databases">
        <authorList>
            <person name="Sayadi A."/>
        </authorList>
    </citation>
    <scope>NUCLEOTIDE SEQUENCE</scope>
</reference>
<evidence type="ECO:0000313" key="2">
    <source>
        <dbReference type="Proteomes" id="UP001152888"/>
    </source>
</evidence>
<accession>A0A9P0JZX6</accession>
<dbReference type="AlphaFoldDB" id="A0A9P0JZX6"/>